<comment type="caution">
    <text evidence="2">The sequence shown here is derived from an EMBL/GenBank/DDBJ whole genome shotgun (WGS) entry which is preliminary data.</text>
</comment>
<reference evidence="2 3" key="1">
    <citation type="submission" date="2016-02" db="EMBL/GenBank/DDBJ databases">
        <title>Discovery of a natural microsporidian pathogen with a broad tissue tropism in Caenorhabditis elegans.</title>
        <authorList>
            <person name="Luallen R.J."/>
            <person name="Reinke A.W."/>
            <person name="Tong L."/>
            <person name="Botts M.R."/>
            <person name="Felix M.-A."/>
            <person name="Troemel E.R."/>
        </authorList>
    </citation>
    <scope>NUCLEOTIDE SEQUENCE [LARGE SCALE GENOMIC DNA]</scope>
    <source>
        <strain evidence="2 3">JUm2807</strain>
    </source>
</reference>
<feature type="compositionally biased region" description="Polar residues" evidence="1">
    <location>
        <begin position="257"/>
        <end position="269"/>
    </location>
</feature>
<dbReference type="Proteomes" id="UP000185944">
    <property type="component" value="Unassembled WGS sequence"/>
</dbReference>
<evidence type="ECO:0000313" key="2">
    <source>
        <dbReference type="EMBL" id="OAG32173.1"/>
    </source>
</evidence>
<sequence>MQGVSWKGLFRACFVYSAQILAYGNRQLPKVESVQVGYFYNVGSGRYLGVNSRYADRQQYLEAVANEADAMSLLRTRVFQDQTTFTIISPNKPGRVRGQNGVQYDIYSSLPIENSFGIVGGWNFNRVGLESHTTAETHRFTISEPHTASGEELQIYMHGECLEVDRSYSLVRAPCISTFFPSFFTNKDIQAFTWVSIDSPSAPRTGGIPGGPPPSYYDNRGAPPPPYAGGAAPFYPEAGRSPYDSPYRAPGYGNGSQGRYSPSPMNSSRCLGCSNFD</sequence>
<keyword evidence="3" id="KW-1185">Reference proteome</keyword>
<accession>A0A177EJL5</accession>
<proteinExistence type="predicted"/>
<dbReference type="AlphaFoldDB" id="A0A177EJL5"/>
<dbReference type="EMBL" id="LTDL01000011">
    <property type="protein sequence ID" value="OAG32173.1"/>
    <property type="molecule type" value="Genomic_DNA"/>
</dbReference>
<feature type="region of interest" description="Disordered" evidence="1">
    <location>
        <begin position="202"/>
        <end position="277"/>
    </location>
</feature>
<dbReference type="VEuPathDB" id="MicrosporidiaDB:NEDG_02092"/>
<feature type="compositionally biased region" description="Low complexity" evidence="1">
    <location>
        <begin position="228"/>
        <end position="239"/>
    </location>
</feature>
<evidence type="ECO:0000313" key="3">
    <source>
        <dbReference type="Proteomes" id="UP000185944"/>
    </source>
</evidence>
<organism evidence="2 3">
    <name type="scientific">Nematocida displodere</name>
    <dbReference type="NCBI Taxonomy" id="1805483"/>
    <lineage>
        <taxon>Eukaryota</taxon>
        <taxon>Fungi</taxon>
        <taxon>Fungi incertae sedis</taxon>
        <taxon>Microsporidia</taxon>
        <taxon>Nematocida</taxon>
    </lineage>
</organism>
<dbReference type="RefSeq" id="XP_067545666.1">
    <property type="nucleotide sequence ID" value="XM_067689510.1"/>
</dbReference>
<gene>
    <name evidence="2" type="ORF">NEDG_02092</name>
</gene>
<dbReference type="GeneID" id="93648442"/>
<evidence type="ECO:0000256" key="1">
    <source>
        <dbReference type="SAM" id="MobiDB-lite"/>
    </source>
</evidence>
<protein>
    <submittedName>
        <fullName evidence="2">Uncharacterized protein</fullName>
    </submittedName>
</protein>
<name>A0A177EJL5_9MICR</name>